<dbReference type="KEGG" id="vg:26633944"/>
<evidence type="ECO:0000313" key="2">
    <source>
        <dbReference type="Proteomes" id="UP000030716"/>
    </source>
</evidence>
<proteinExistence type="predicted"/>
<protein>
    <submittedName>
        <fullName evidence="1">Uncharacterized protein</fullName>
    </submittedName>
</protein>
<dbReference type="GeneID" id="26633944"/>
<organism evidence="1 2">
    <name type="scientific">Escherichia phage vB_EcoM_VR20</name>
    <dbReference type="NCBI Taxonomy" id="1567027"/>
    <lineage>
        <taxon>Viruses</taxon>
        <taxon>Duplodnaviria</taxon>
        <taxon>Heunggongvirae</taxon>
        <taxon>Uroviricota</taxon>
        <taxon>Caudoviricetes</taxon>
        <taxon>Pantevenvirales</taxon>
        <taxon>Straboviridae</taxon>
        <taxon>Tevenvirinae</taxon>
        <taxon>Gaprivervirus</taxon>
        <taxon>Gaprivervirus vr20</taxon>
    </lineage>
</organism>
<evidence type="ECO:0000313" key="1">
    <source>
        <dbReference type="EMBL" id="AIZ02324.1"/>
    </source>
</evidence>
<keyword evidence="2" id="KW-1185">Reference proteome</keyword>
<sequence>MITKLHTYKATELVILIDELFKIHADVGDEIYAEILCDLDSSFGYIQPEYTIRFSSERPGYVKVTFGAGLDEEQILREIQEEIDDFGLEDYIEMGNNI</sequence>
<reference evidence="1 2" key="1">
    <citation type="submission" date="2014-10" db="EMBL/GenBank/DDBJ databases">
        <title>VR bacteriophages - a small but diverse group of low-temperature viruses.</title>
        <authorList>
            <person name="Kaliniene L."/>
            <person name="Meskys R."/>
            <person name="Simoliunas E."/>
            <person name="Zajanckauskaite A."/>
            <person name="Truncaite L."/>
        </authorList>
    </citation>
    <scope>NUCLEOTIDE SEQUENCE [LARGE SCALE GENOMIC DNA]</scope>
</reference>
<accession>A0A0A7HG96</accession>
<dbReference type="RefSeq" id="YP_009207445.1">
    <property type="nucleotide sequence ID" value="NC_028894.1"/>
</dbReference>
<gene>
    <name evidence="1" type="ORF">VR20_266</name>
</gene>
<dbReference type="Proteomes" id="UP000030716">
    <property type="component" value="Segment"/>
</dbReference>
<dbReference type="EMBL" id="KP007360">
    <property type="protein sequence ID" value="AIZ02324.1"/>
    <property type="molecule type" value="Genomic_DNA"/>
</dbReference>
<name>A0A0A7HG96_9CAUD</name>